<comment type="caution">
    <text evidence="2">The sequence shown here is derived from an EMBL/GenBank/DDBJ whole genome shotgun (WGS) entry which is preliminary data.</text>
</comment>
<dbReference type="AlphaFoldDB" id="A0A2N5S943"/>
<name>A0A2N5S943_9BASI</name>
<proteinExistence type="predicted"/>
<organism evidence="2 3">
    <name type="scientific">Puccinia coronata f. sp. avenae</name>
    <dbReference type="NCBI Taxonomy" id="200324"/>
    <lineage>
        <taxon>Eukaryota</taxon>
        <taxon>Fungi</taxon>
        <taxon>Dikarya</taxon>
        <taxon>Basidiomycota</taxon>
        <taxon>Pucciniomycotina</taxon>
        <taxon>Pucciniomycetes</taxon>
        <taxon>Pucciniales</taxon>
        <taxon>Pucciniaceae</taxon>
        <taxon>Puccinia</taxon>
    </lineage>
</organism>
<reference evidence="2 3" key="1">
    <citation type="submission" date="2017-11" db="EMBL/GenBank/DDBJ databases">
        <title>De novo assembly and phasing of dikaryotic genomes from two isolates of Puccinia coronata f. sp. avenae, the causal agent of oat crown rust.</title>
        <authorList>
            <person name="Miller M.E."/>
            <person name="Zhang Y."/>
            <person name="Omidvar V."/>
            <person name="Sperschneider J."/>
            <person name="Schwessinger B."/>
            <person name="Raley C."/>
            <person name="Palmer J.M."/>
            <person name="Garnica D."/>
            <person name="Upadhyaya N."/>
            <person name="Rathjen J."/>
            <person name="Taylor J.M."/>
            <person name="Park R.F."/>
            <person name="Dodds P.N."/>
            <person name="Hirsch C.D."/>
            <person name="Kianian S.F."/>
            <person name="Figueroa M."/>
        </authorList>
    </citation>
    <scope>NUCLEOTIDE SEQUENCE [LARGE SCALE GENOMIC DNA]</scope>
    <source>
        <strain evidence="2">12SD80</strain>
    </source>
</reference>
<sequence>MFFNPTYIDTICTESPTVRRSNDLVGSAVAAIALQSADRIRPVRWQRSAGRTDQFNRLGPQESRLKSGLRLSLEYTTARFPEFARVRSLAQSRPGLPLPACPGFDGAGSSTSGRGLPDEGRASVTQRLEKHDNVGSSSEQANDVASLGTLSNRLTSTQRQPHFL</sequence>
<gene>
    <name evidence="2" type="ORF">PCASD_22590</name>
</gene>
<evidence type="ECO:0000313" key="2">
    <source>
        <dbReference type="EMBL" id="PLW09750.1"/>
    </source>
</evidence>
<evidence type="ECO:0000256" key="1">
    <source>
        <dbReference type="SAM" id="MobiDB-lite"/>
    </source>
</evidence>
<feature type="compositionally biased region" description="Polar residues" evidence="1">
    <location>
        <begin position="134"/>
        <end position="164"/>
    </location>
</feature>
<accession>A0A2N5S943</accession>
<protein>
    <submittedName>
        <fullName evidence="2">Uncharacterized protein</fullName>
    </submittedName>
</protein>
<dbReference type="EMBL" id="PGCI01000993">
    <property type="protein sequence ID" value="PLW09750.1"/>
    <property type="molecule type" value="Genomic_DNA"/>
</dbReference>
<feature type="compositionally biased region" description="Basic and acidic residues" evidence="1">
    <location>
        <begin position="116"/>
        <end position="133"/>
    </location>
</feature>
<feature type="region of interest" description="Disordered" evidence="1">
    <location>
        <begin position="95"/>
        <end position="164"/>
    </location>
</feature>
<dbReference type="Proteomes" id="UP000235392">
    <property type="component" value="Unassembled WGS sequence"/>
</dbReference>
<evidence type="ECO:0000313" key="3">
    <source>
        <dbReference type="Proteomes" id="UP000235392"/>
    </source>
</evidence>